<dbReference type="AlphaFoldDB" id="A0A1B8ALW6"/>
<accession>A0A1B8ALW6</accession>
<proteinExistence type="predicted"/>
<feature type="region of interest" description="Disordered" evidence="1">
    <location>
        <begin position="1"/>
        <end position="20"/>
    </location>
</feature>
<dbReference type="Proteomes" id="UP000091967">
    <property type="component" value="Unassembled WGS sequence"/>
</dbReference>
<organism evidence="2 3">
    <name type="scientific">Fusarium poae</name>
    <dbReference type="NCBI Taxonomy" id="36050"/>
    <lineage>
        <taxon>Eukaryota</taxon>
        <taxon>Fungi</taxon>
        <taxon>Dikarya</taxon>
        <taxon>Ascomycota</taxon>
        <taxon>Pezizomycotina</taxon>
        <taxon>Sordariomycetes</taxon>
        <taxon>Hypocreomycetidae</taxon>
        <taxon>Hypocreales</taxon>
        <taxon>Nectriaceae</taxon>
        <taxon>Fusarium</taxon>
    </lineage>
</organism>
<reference evidence="2 3" key="1">
    <citation type="submission" date="2016-06" db="EMBL/GenBank/DDBJ databases">
        <title>Living apart together: crosstalk between the core and supernumerary genomes in a fungal plant pathogen.</title>
        <authorList>
            <person name="Vanheule A."/>
            <person name="Audenaert K."/>
            <person name="Warris S."/>
            <person name="Van De Geest H."/>
            <person name="Schijlen E."/>
            <person name="Hofte M."/>
            <person name="De Saeger S."/>
            <person name="Haesaert G."/>
            <person name="Waalwijk C."/>
            <person name="Van Der Lee T."/>
        </authorList>
    </citation>
    <scope>NUCLEOTIDE SEQUENCE [LARGE SCALE GENOMIC DNA]</scope>
    <source>
        <strain evidence="2 3">2516</strain>
    </source>
</reference>
<dbReference type="OrthoDB" id="4900256at2759"/>
<sequence>MAQQLDRRGSGSERLEFPKHIPDPDGLAIIPPLSTIAPAIFRPISQDETLCDVTSTTKLELLQAELEGLDTHTTSTNENFLALCVRERERILQDGRRYELLDNIEGTTAPDIPRGVEPEQLNTMIANMEAKPNSDNYLDTLQIPKPSFEGPNRTLRECQANAMMSFVLHSAQMAGARDAELAAYRANIEAEIKKEQLGQEQARRAN</sequence>
<evidence type="ECO:0000313" key="3">
    <source>
        <dbReference type="Proteomes" id="UP000091967"/>
    </source>
</evidence>
<dbReference type="EMBL" id="LYXU01000003">
    <property type="protein sequence ID" value="OBS21334.1"/>
    <property type="molecule type" value="Genomic_DNA"/>
</dbReference>
<dbReference type="OMA" id="PAIFRPI"/>
<evidence type="ECO:0000256" key="1">
    <source>
        <dbReference type="SAM" id="MobiDB-lite"/>
    </source>
</evidence>
<gene>
    <name evidence="2" type="ORF">FPOA_07672</name>
</gene>
<protein>
    <submittedName>
        <fullName evidence="2">Uncharacterized protein</fullName>
    </submittedName>
</protein>
<evidence type="ECO:0000313" key="2">
    <source>
        <dbReference type="EMBL" id="OBS21334.1"/>
    </source>
</evidence>
<comment type="caution">
    <text evidence="2">The sequence shown here is derived from an EMBL/GenBank/DDBJ whole genome shotgun (WGS) entry which is preliminary data.</text>
</comment>
<name>A0A1B8ALW6_FUSPO</name>
<dbReference type="STRING" id="36050.A0A1B8ALW6"/>
<keyword evidence="3" id="KW-1185">Reference proteome</keyword>